<dbReference type="AlphaFoldDB" id="A0A0M4D9J4"/>
<organism evidence="2 3">
    <name type="scientific">Desulfuromonas soudanensis</name>
    <dbReference type="NCBI Taxonomy" id="1603606"/>
    <lineage>
        <taxon>Bacteria</taxon>
        <taxon>Pseudomonadati</taxon>
        <taxon>Thermodesulfobacteriota</taxon>
        <taxon>Desulfuromonadia</taxon>
        <taxon>Desulfuromonadales</taxon>
        <taxon>Desulfuromonadaceae</taxon>
        <taxon>Desulfuromonas</taxon>
    </lineage>
</organism>
<feature type="transmembrane region" description="Helical" evidence="1">
    <location>
        <begin position="12"/>
        <end position="30"/>
    </location>
</feature>
<keyword evidence="1" id="KW-0472">Membrane</keyword>
<accession>A0A0M4D9J4</accession>
<dbReference type="PATRIC" id="fig|1603606.3.peg.2014"/>
<proteinExistence type="predicted"/>
<protein>
    <submittedName>
        <fullName evidence="2">Uncharacterized protein</fullName>
    </submittedName>
</protein>
<keyword evidence="1" id="KW-1133">Transmembrane helix</keyword>
<reference evidence="2 3" key="1">
    <citation type="submission" date="2015-07" db="EMBL/GenBank/DDBJ databases">
        <title>Isolation and Genomic Characterization of a Novel Halophilic Metal-Reducing Deltaproteobacterium from the Deep Subsurface.</title>
        <authorList>
            <person name="Badalamenti J.P."/>
            <person name="Summers Z.M."/>
            <person name="Gralnick J.A."/>
            <person name="Bond D.R."/>
        </authorList>
    </citation>
    <scope>NUCLEOTIDE SEQUENCE [LARGE SCALE GENOMIC DNA]</scope>
    <source>
        <strain evidence="2 3">WTL</strain>
    </source>
</reference>
<sequence length="40" mass="4306">MPLPKPAGTGWQKCLIVLLGLILVSVLHFLTRTGDPALHV</sequence>
<dbReference type="KEGG" id="des:DSOUD_1858"/>
<dbReference type="EMBL" id="CP010802">
    <property type="protein sequence ID" value="ALC16630.1"/>
    <property type="molecule type" value="Genomic_DNA"/>
</dbReference>
<name>A0A0M4D9J4_9BACT</name>
<evidence type="ECO:0000313" key="2">
    <source>
        <dbReference type="EMBL" id="ALC16630.1"/>
    </source>
</evidence>
<evidence type="ECO:0000313" key="3">
    <source>
        <dbReference type="Proteomes" id="UP000057158"/>
    </source>
</evidence>
<gene>
    <name evidence="2" type="ORF">DSOUD_1858</name>
</gene>
<keyword evidence="1" id="KW-0812">Transmembrane</keyword>
<dbReference type="Proteomes" id="UP000057158">
    <property type="component" value="Chromosome"/>
</dbReference>
<evidence type="ECO:0000256" key="1">
    <source>
        <dbReference type="SAM" id="Phobius"/>
    </source>
</evidence>
<keyword evidence="3" id="KW-1185">Reference proteome</keyword>